<protein>
    <submittedName>
        <fullName evidence="2">Uncharacterized protein</fullName>
    </submittedName>
</protein>
<name>A0AAV2E6M8_9ROSI</name>
<dbReference type="AlphaFoldDB" id="A0AAV2E6M8"/>
<feature type="region of interest" description="Disordered" evidence="1">
    <location>
        <begin position="68"/>
        <end position="100"/>
    </location>
</feature>
<proteinExistence type="predicted"/>
<sequence>MAQLRDLVGSLASSSATKFNNIEQFMDKALTKFMELEVGQRNTQAVMRDIQTQLEGVAQAVMQREPGTLPGHTIPYPKDPKAHSHAVTTRSDKVTADPPV</sequence>
<reference evidence="2 3" key="1">
    <citation type="submission" date="2024-04" db="EMBL/GenBank/DDBJ databases">
        <authorList>
            <person name="Fracassetti M."/>
        </authorList>
    </citation>
    <scope>NUCLEOTIDE SEQUENCE [LARGE SCALE GENOMIC DNA]</scope>
</reference>
<evidence type="ECO:0000313" key="3">
    <source>
        <dbReference type="Proteomes" id="UP001497516"/>
    </source>
</evidence>
<keyword evidence="3" id="KW-1185">Reference proteome</keyword>
<dbReference type="Proteomes" id="UP001497516">
    <property type="component" value="Chromosome 4"/>
</dbReference>
<organism evidence="2 3">
    <name type="scientific">Linum trigynum</name>
    <dbReference type="NCBI Taxonomy" id="586398"/>
    <lineage>
        <taxon>Eukaryota</taxon>
        <taxon>Viridiplantae</taxon>
        <taxon>Streptophyta</taxon>
        <taxon>Embryophyta</taxon>
        <taxon>Tracheophyta</taxon>
        <taxon>Spermatophyta</taxon>
        <taxon>Magnoliopsida</taxon>
        <taxon>eudicotyledons</taxon>
        <taxon>Gunneridae</taxon>
        <taxon>Pentapetalae</taxon>
        <taxon>rosids</taxon>
        <taxon>fabids</taxon>
        <taxon>Malpighiales</taxon>
        <taxon>Linaceae</taxon>
        <taxon>Linum</taxon>
    </lineage>
</organism>
<evidence type="ECO:0000313" key="2">
    <source>
        <dbReference type="EMBL" id="CAL1381494.1"/>
    </source>
</evidence>
<evidence type="ECO:0000256" key="1">
    <source>
        <dbReference type="SAM" id="MobiDB-lite"/>
    </source>
</evidence>
<accession>A0AAV2E6M8</accession>
<gene>
    <name evidence="2" type="ORF">LTRI10_LOCUS22871</name>
</gene>
<feature type="compositionally biased region" description="Basic and acidic residues" evidence="1">
    <location>
        <begin position="90"/>
        <end position="100"/>
    </location>
</feature>
<dbReference type="EMBL" id="OZ034817">
    <property type="protein sequence ID" value="CAL1381494.1"/>
    <property type="molecule type" value="Genomic_DNA"/>
</dbReference>